<dbReference type="GO" id="GO:0004175">
    <property type="term" value="F:endopeptidase activity"/>
    <property type="evidence" value="ECO:0007669"/>
    <property type="project" value="UniProtKB-ARBA"/>
</dbReference>
<dbReference type="RefSeq" id="WP_203899539.1">
    <property type="nucleotide sequence ID" value="NZ_BOPF01000009.1"/>
</dbReference>
<dbReference type="Pfam" id="PF02517">
    <property type="entry name" value="Rce1-like"/>
    <property type="match status" value="1"/>
</dbReference>
<dbReference type="EMBL" id="BOPF01000009">
    <property type="protein sequence ID" value="GIJ45986.1"/>
    <property type="molecule type" value="Genomic_DNA"/>
</dbReference>
<evidence type="ECO:0000256" key="1">
    <source>
        <dbReference type="SAM" id="Phobius"/>
    </source>
</evidence>
<keyword evidence="1" id="KW-1133">Transmembrane helix</keyword>
<keyword evidence="4" id="KW-1185">Reference proteome</keyword>
<keyword evidence="1" id="KW-0812">Transmembrane</keyword>
<evidence type="ECO:0000313" key="3">
    <source>
        <dbReference type="EMBL" id="GIJ45986.1"/>
    </source>
</evidence>
<evidence type="ECO:0000313" key="4">
    <source>
        <dbReference type="Proteomes" id="UP000619260"/>
    </source>
</evidence>
<feature type="transmembrane region" description="Helical" evidence="1">
    <location>
        <begin position="102"/>
        <end position="120"/>
    </location>
</feature>
<feature type="transmembrane region" description="Helical" evidence="1">
    <location>
        <begin position="132"/>
        <end position="150"/>
    </location>
</feature>
<organism evidence="3 4">
    <name type="scientific">Virgisporangium aliadipatigenens</name>
    <dbReference type="NCBI Taxonomy" id="741659"/>
    <lineage>
        <taxon>Bacteria</taxon>
        <taxon>Bacillati</taxon>
        <taxon>Actinomycetota</taxon>
        <taxon>Actinomycetes</taxon>
        <taxon>Micromonosporales</taxon>
        <taxon>Micromonosporaceae</taxon>
        <taxon>Virgisporangium</taxon>
    </lineage>
</organism>
<dbReference type="GO" id="GO:0080120">
    <property type="term" value="P:CAAX-box protein maturation"/>
    <property type="evidence" value="ECO:0007669"/>
    <property type="project" value="UniProtKB-ARBA"/>
</dbReference>
<name>A0A8J4DQH4_9ACTN</name>
<gene>
    <name evidence="3" type="ORF">Val02_28720</name>
</gene>
<keyword evidence="1" id="KW-0472">Membrane</keyword>
<sequence length="212" mass="23745">MRTVRVRLAAEYVLVFFVLVGGYAWLRPPGGPVPPLVLLCGAALWWLRRRPEFDRRDLWRWSAVRPALPRILALWAVATAATLVVVTLVEPQRLFQLPRQEPLLWLAIMAFYPLVSVYPQEVLFRAFLLHRYAPVFGSGWGVVAASAAAFGFAHIIFGNVIAVAATLVGGWMFARRYRRTHSLAAVCVEHALYGVAIFTVGLGDLFYHGTSR</sequence>
<proteinExistence type="predicted"/>
<feature type="transmembrane region" description="Helical" evidence="1">
    <location>
        <begin position="9"/>
        <end position="26"/>
    </location>
</feature>
<dbReference type="AlphaFoldDB" id="A0A8J4DQH4"/>
<feature type="transmembrane region" description="Helical" evidence="1">
    <location>
        <begin position="68"/>
        <end position="90"/>
    </location>
</feature>
<protein>
    <recommendedName>
        <fullName evidence="2">CAAX prenyl protease 2/Lysostaphin resistance protein A-like domain-containing protein</fullName>
    </recommendedName>
</protein>
<evidence type="ECO:0000259" key="2">
    <source>
        <dbReference type="Pfam" id="PF02517"/>
    </source>
</evidence>
<accession>A0A8J4DQH4</accession>
<dbReference type="InterPro" id="IPR003675">
    <property type="entry name" value="Rce1/LyrA-like_dom"/>
</dbReference>
<dbReference type="Proteomes" id="UP000619260">
    <property type="component" value="Unassembled WGS sequence"/>
</dbReference>
<feature type="transmembrane region" description="Helical" evidence="1">
    <location>
        <begin position="186"/>
        <end position="207"/>
    </location>
</feature>
<feature type="transmembrane region" description="Helical" evidence="1">
    <location>
        <begin position="156"/>
        <end position="174"/>
    </location>
</feature>
<feature type="domain" description="CAAX prenyl protease 2/Lysostaphin resistance protein A-like" evidence="2">
    <location>
        <begin position="104"/>
        <end position="193"/>
    </location>
</feature>
<comment type="caution">
    <text evidence="3">The sequence shown here is derived from an EMBL/GenBank/DDBJ whole genome shotgun (WGS) entry which is preliminary data.</text>
</comment>
<reference evidence="3" key="1">
    <citation type="submission" date="2021-01" db="EMBL/GenBank/DDBJ databases">
        <title>Whole genome shotgun sequence of Virgisporangium aliadipatigenens NBRC 105644.</title>
        <authorList>
            <person name="Komaki H."/>
            <person name="Tamura T."/>
        </authorList>
    </citation>
    <scope>NUCLEOTIDE SEQUENCE</scope>
    <source>
        <strain evidence="3">NBRC 105644</strain>
    </source>
</reference>
<feature type="transmembrane region" description="Helical" evidence="1">
    <location>
        <begin position="32"/>
        <end position="47"/>
    </location>
</feature>